<dbReference type="Gene3D" id="1.25.40.10">
    <property type="entry name" value="Tetratricopeptide repeat domain"/>
    <property type="match status" value="1"/>
</dbReference>
<dbReference type="NCBIfam" id="TIGR02521">
    <property type="entry name" value="type_IV_pilW"/>
    <property type="match status" value="1"/>
</dbReference>
<dbReference type="AlphaFoldDB" id="A0A382EKP2"/>
<accession>A0A382EKP2</accession>
<dbReference type="Pfam" id="PF13414">
    <property type="entry name" value="TPR_11"/>
    <property type="match status" value="1"/>
</dbReference>
<dbReference type="PROSITE" id="PS50293">
    <property type="entry name" value="TPR_REGION"/>
    <property type="match status" value="1"/>
</dbReference>
<dbReference type="InterPro" id="IPR013360">
    <property type="entry name" value="Pilus_4_PilW"/>
</dbReference>
<dbReference type="InterPro" id="IPR019734">
    <property type="entry name" value="TPR_rpt"/>
</dbReference>
<organism evidence="1">
    <name type="scientific">marine metagenome</name>
    <dbReference type="NCBI Taxonomy" id="408172"/>
    <lineage>
        <taxon>unclassified sequences</taxon>
        <taxon>metagenomes</taxon>
        <taxon>ecological metagenomes</taxon>
    </lineage>
</organism>
<reference evidence="1" key="1">
    <citation type="submission" date="2018-05" db="EMBL/GenBank/DDBJ databases">
        <authorList>
            <person name="Lanie J.A."/>
            <person name="Ng W.-L."/>
            <person name="Kazmierczak K.M."/>
            <person name="Andrzejewski T.M."/>
            <person name="Davidsen T.M."/>
            <person name="Wayne K.J."/>
            <person name="Tettelin H."/>
            <person name="Glass J.I."/>
            <person name="Rusch D."/>
            <person name="Podicherti R."/>
            <person name="Tsui H.-C.T."/>
            <person name="Winkler M.E."/>
        </authorList>
    </citation>
    <scope>NUCLEOTIDE SEQUENCE</scope>
</reference>
<name>A0A382EKP2_9ZZZZ</name>
<dbReference type="SUPFAM" id="SSF48452">
    <property type="entry name" value="TPR-like"/>
    <property type="match status" value="1"/>
</dbReference>
<dbReference type="Pfam" id="PF13432">
    <property type="entry name" value="TPR_16"/>
    <property type="match status" value="1"/>
</dbReference>
<dbReference type="EMBL" id="UINC01044710">
    <property type="protein sequence ID" value="SVB50531.1"/>
    <property type="molecule type" value="Genomic_DNA"/>
</dbReference>
<protein>
    <submittedName>
        <fullName evidence="1">Uncharacterized protein</fullName>
    </submittedName>
</protein>
<proteinExistence type="predicted"/>
<gene>
    <name evidence="1" type="ORF">METZ01_LOCUS203385</name>
</gene>
<sequence>VSVIFLLSGCSSVQRGTDKAANKTDIVERSIDLGVGYLQQGDYGRARANLLKALELDSSSVRAHNTLAIVFQKEGEFGLAESHFLKAIKFDGEFAAARNNYGAFLFSQKRTLDAIEQLQMAAENRFYNRRHQAFENLGVAFLELGSIESARVVFERAISLNPNQSRALLELALLEYDAQEYSRARTLYLRYIENSSQNPKSLNLCVSLFKRFSDGNRVASCRMMLKNVFPNSNEYQALRDSDRE</sequence>
<dbReference type="PANTHER" id="PTHR44395:SF1">
    <property type="entry name" value="PROTEIN O-MANNOSYL-TRANSFERASE TMTC3"/>
    <property type="match status" value="1"/>
</dbReference>
<dbReference type="SMART" id="SM00028">
    <property type="entry name" value="TPR"/>
    <property type="match status" value="4"/>
</dbReference>
<evidence type="ECO:0000313" key="1">
    <source>
        <dbReference type="EMBL" id="SVB50531.1"/>
    </source>
</evidence>
<dbReference type="PANTHER" id="PTHR44395">
    <property type="match status" value="1"/>
</dbReference>
<dbReference type="PROSITE" id="PS50005">
    <property type="entry name" value="TPR"/>
    <property type="match status" value="2"/>
</dbReference>
<feature type="non-terminal residue" evidence="1">
    <location>
        <position position="1"/>
    </location>
</feature>
<dbReference type="InterPro" id="IPR011990">
    <property type="entry name" value="TPR-like_helical_dom_sf"/>
</dbReference>